<dbReference type="InterPro" id="IPR015341">
    <property type="entry name" value="Glyco_hydro_38_cen"/>
</dbReference>
<dbReference type="GO" id="GO:0004559">
    <property type="term" value="F:alpha-mannosidase activity"/>
    <property type="evidence" value="ECO:0007669"/>
    <property type="project" value="UniProtKB-EC"/>
</dbReference>
<dbReference type="GeneID" id="37272168"/>
<dbReference type="GO" id="GO:0006013">
    <property type="term" value="P:mannose metabolic process"/>
    <property type="evidence" value="ECO:0007669"/>
    <property type="project" value="InterPro"/>
</dbReference>
<reference evidence="8 9" key="1">
    <citation type="journal article" date="2018" name="Mol. Biol. Evol.">
        <title>Broad Genomic Sampling Reveals a Smut Pathogenic Ancestry of the Fungal Clade Ustilaginomycotina.</title>
        <authorList>
            <person name="Kijpornyongpan T."/>
            <person name="Mondo S.J."/>
            <person name="Barry K."/>
            <person name="Sandor L."/>
            <person name="Lee J."/>
            <person name="Lipzen A."/>
            <person name="Pangilinan J."/>
            <person name="LaButti K."/>
            <person name="Hainaut M."/>
            <person name="Henrissat B."/>
            <person name="Grigoriev I.V."/>
            <person name="Spatafora J.W."/>
            <person name="Aime M.C."/>
        </authorList>
    </citation>
    <scope>NUCLEOTIDE SEQUENCE [LARGE SCALE GENOMIC DNA]</scope>
    <source>
        <strain evidence="8 9">MCA 4186</strain>
    </source>
</reference>
<dbReference type="SUPFAM" id="SSF74650">
    <property type="entry name" value="Galactose mutarotase-like"/>
    <property type="match status" value="1"/>
</dbReference>
<keyword evidence="9" id="KW-1185">Reference proteome</keyword>
<dbReference type="Pfam" id="PF01074">
    <property type="entry name" value="Glyco_hydro_38N"/>
    <property type="match status" value="1"/>
</dbReference>
<dbReference type="InterPro" id="IPR027291">
    <property type="entry name" value="Glyco_hydro_38_N_sf"/>
</dbReference>
<dbReference type="GO" id="GO:0030246">
    <property type="term" value="F:carbohydrate binding"/>
    <property type="evidence" value="ECO:0007669"/>
    <property type="project" value="InterPro"/>
</dbReference>
<evidence type="ECO:0000256" key="6">
    <source>
        <dbReference type="ARBA" id="ARBA00023295"/>
    </source>
</evidence>
<sequence length="1144" mass="128421">MPPAKPPYPVRADEARRPVHGVDVRSVQERRLGEFVGGQYSKYNLSSVLFEARTDKSDAISIERWDPKAGEKPGFDEAVKQVYRPAKKGDQFGPSWTNHWVRLTINVPSAWHNKEWVELEFDPGCEALIFDTEGVTLQGITGAYDSNRRVDFPITAKARKSELVLYIEVTCNGMFGVENSREGDPDPNRYFTLASCDLVVKNAEAWRLLWDFQLLRGLVDEMPRDGPLQNKALWVANKIQDTFRQDDPATIGECRRIAQEVLGKDWDKLEEGVYEQGNRKDRDDTALWSLGHCHIDTAWLWPFSATQQKVARSWTTQLDLMERYPEFRFTASTAQQYVWLEKLYPKTFTRLQKAVKRGTFQPIGGTWVECDGNLPSGESFVRQFLYGQRYFESRFGQRSNIFWLPDSFGYNAQLPALARGAGCDYFFTQKLSWSNVNRFPHNTMVWVGLDGTQIITHLTPVDNYDSQCGVGDLVRGIKNNKNLNVQPSALHLFGFGDGGGGPTAPELEALRRARAVHNEGYTEMPKVCRLFPVSPRLIQRSRQVTVGKSAQDFFEHVTKITDNGERLPRWSGDLYLEFHRGVQTSHGSIKRWNRKLEIMMTQIELAATLASLREKGTYKYPKEQIDQLWENIMLCQFHDVLPGSSIRLVYDDAERIYKETAKLGAKLLEEANEAATGSRHVLKATNALNVRRRELVEVEASRLASLPGVPTVQMLDGGAKALVLMEDGHGTGEARPTSHNGPEHRAYATESNGTFTLRNELVSLSISKGHISSLRTRHADGHWLELLQRGQRAGLTICEDYPPQFDAWETEIYSLNTTTDIAFSSVRIAEKGPWRSSLALEASFGKSHAVVHISLDATSASVEAQHPLAMLRFDAEVDWHEKHRFLRFEVPTVLSADLASYETPFGVTKRPTARNTTWDAAKFEVCSHKFFDLSESGVGLSILNDCKYGASVEGGRMRLSLLKAPTYPDAHTDEGKHQMAFALLPHQGPLTVATVHAARIFNAPLQPLTSRGPEYPRRMPVRLTQPRGGSVVLETIKRGEADFDYHARSGAGTSIVLRMYEALGTHVRATVHIKDLAVASVSLTNLLEDDIDDEPATPSAEQQADEWVDVASRGLRCGVGEDGETTVALAFRPFQIVTLKIVLA</sequence>
<dbReference type="InterPro" id="IPR011682">
    <property type="entry name" value="Glyco_hydro_38_C"/>
</dbReference>
<dbReference type="RefSeq" id="XP_025597019.1">
    <property type="nucleotide sequence ID" value="XM_025744624.1"/>
</dbReference>
<dbReference type="Gene3D" id="3.20.110.10">
    <property type="entry name" value="Glycoside hydrolase 38, N terminal domain"/>
    <property type="match status" value="1"/>
</dbReference>
<dbReference type="SUPFAM" id="SSF88688">
    <property type="entry name" value="Families 57/38 glycoside transferase middle domain"/>
    <property type="match status" value="1"/>
</dbReference>
<dbReference type="EMBL" id="KZ819298">
    <property type="protein sequence ID" value="PWN96740.1"/>
    <property type="molecule type" value="Genomic_DNA"/>
</dbReference>
<dbReference type="SUPFAM" id="SSF88713">
    <property type="entry name" value="Glycoside hydrolase/deacetylase"/>
    <property type="match status" value="1"/>
</dbReference>
<dbReference type="Pfam" id="PF07748">
    <property type="entry name" value="Glyco_hydro_38C"/>
    <property type="match status" value="1"/>
</dbReference>
<organism evidence="8 9">
    <name type="scientific">Tilletiopsis washingtonensis</name>
    <dbReference type="NCBI Taxonomy" id="58919"/>
    <lineage>
        <taxon>Eukaryota</taxon>
        <taxon>Fungi</taxon>
        <taxon>Dikarya</taxon>
        <taxon>Basidiomycota</taxon>
        <taxon>Ustilaginomycotina</taxon>
        <taxon>Exobasidiomycetes</taxon>
        <taxon>Entylomatales</taxon>
        <taxon>Entylomatales incertae sedis</taxon>
        <taxon>Tilletiopsis</taxon>
    </lineage>
</organism>
<proteinExistence type="inferred from homology"/>
<dbReference type="InterPro" id="IPR028995">
    <property type="entry name" value="Glyco_hydro_57/38_cen_sf"/>
</dbReference>
<dbReference type="AlphaFoldDB" id="A0A316Z4R5"/>
<evidence type="ECO:0000256" key="1">
    <source>
        <dbReference type="ARBA" id="ARBA00000365"/>
    </source>
</evidence>
<keyword evidence="4" id="KW-0479">Metal-binding</keyword>
<evidence type="ECO:0000256" key="3">
    <source>
        <dbReference type="ARBA" id="ARBA00012752"/>
    </source>
</evidence>
<dbReference type="EC" id="3.2.1.24" evidence="3"/>
<dbReference type="Gene3D" id="2.70.98.30">
    <property type="entry name" value="Golgi alpha-mannosidase II, domain 4"/>
    <property type="match status" value="1"/>
</dbReference>
<evidence type="ECO:0000256" key="2">
    <source>
        <dbReference type="ARBA" id="ARBA00009792"/>
    </source>
</evidence>
<dbReference type="InterPro" id="IPR000602">
    <property type="entry name" value="Glyco_hydro_38_N"/>
</dbReference>
<dbReference type="InterPro" id="IPR011013">
    <property type="entry name" value="Gal_mutarotase_sf_dom"/>
</dbReference>
<dbReference type="GO" id="GO:0000329">
    <property type="term" value="C:fungal-type vacuole membrane"/>
    <property type="evidence" value="ECO:0007669"/>
    <property type="project" value="TreeGrafter"/>
</dbReference>
<evidence type="ECO:0000313" key="9">
    <source>
        <dbReference type="Proteomes" id="UP000245946"/>
    </source>
</evidence>
<dbReference type="Proteomes" id="UP000245946">
    <property type="component" value="Unassembled WGS sequence"/>
</dbReference>
<evidence type="ECO:0000256" key="4">
    <source>
        <dbReference type="ARBA" id="ARBA00022723"/>
    </source>
</evidence>
<dbReference type="InterPro" id="IPR041147">
    <property type="entry name" value="GH38_C"/>
</dbReference>
<dbReference type="FunFam" id="1.20.1270.50:FF:000004">
    <property type="entry name" value="alpha-mannosidase 2C1 isoform X1"/>
    <property type="match status" value="1"/>
</dbReference>
<dbReference type="STRING" id="58919.A0A316Z4R5"/>
<comment type="catalytic activity">
    <reaction evidence="1">
        <text>Hydrolysis of terminal, non-reducing alpha-D-mannose residues in alpha-D-mannosides.</text>
        <dbReference type="EC" id="3.2.1.24"/>
    </reaction>
</comment>
<dbReference type="FunFam" id="3.20.110.10:FF:000002">
    <property type="entry name" value="alpha-mannosidase 2C1 isoform X1"/>
    <property type="match status" value="1"/>
</dbReference>
<gene>
    <name evidence="8" type="ORF">FA09DRAFT_343870</name>
</gene>
<evidence type="ECO:0000259" key="7">
    <source>
        <dbReference type="SMART" id="SM00872"/>
    </source>
</evidence>
<dbReference type="Pfam" id="PF09261">
    <property type="entry name" value="Alpha-mann_mid"/>
    <property type="match status" value="1"/>
</dbReference>
<dbReference type="InterPro" id="IPR054723">
    <property type="entry name" value="Ams1-like_N"/>
</dbReference>
<feature type="domain" description="Glycoside hydrolase family 38 central" evidence="7">
    <location>
        <begin position="577"/>
        <end position="657"/>
    </location>
</feature>
<keyword evidence="6" id="KW-0326">Glycosidase</keyword>
<dbReference type="Gene3D" id="1.20.1270.50">
    <property type="entry name" value="Glycoside hydrolase family 38, central domain"/>
    <property type="match status" value="1"/>
</dbReference>
<dbReference type="InterPro" id="IPR037094">
    <property type="entry name" value="Glyco_hydro_38_cen_sf"/>
</dbReference>
<evidence type="ECO:0000256" key="5">
    <source>
        <dbReference type="ARBA" id="ARBA00022801"/>
    </source>
</evidence>
<keyword evidence="5" id="KW-0378">Hydrolase</keyword>
<dbReference type="GO" id="GO:0046872">
    <property type="term" value="F:metal ion binding"/>
    <property type="evidence" value="ECO:0007669"/>
    <property type="project" value="UniProtKB-KW"/>
</dbReference>
<evidence type="ECO:0000313" key="8">
    <source>
        <dbReference type="EMBL" id="PWN96740.1"/>
    </source>
</evidence>
<accession>A0A316Z4R5</accession>
<comment type="similarity">
    <text evidence="2">Belongs to the glycosyl hydrolase 38 family.</text>
</comment>
<name>A0A316Z4R5_9BASI</name>
<dbReference type="InterPro" id="IPR011330">
    <property type="entry name" value="Glyco_hydro/deAcase_b/a-brl"/>
</dbReference>
<protein>
    <recommendedName>
        <fullName evidence="3">alpha-mannosidase</fullName>
        <ecNumber evidence="3">3.2.1.24</ecNumber>
    </recommendedName>
</protein>
<dbReference type="SMART" id="SM00872">
    <property type="entry name" value="Alpha-mann_mid"/>
    <property type="match status" value="1"/>
</dbReference>
<dbReference type="PANTHER" id="PTHR46017:SF1">
    <property type="entry name" value="ALPHA-MANNOSIDASE 2C1"/>
    <property type="match status" value="1"/>
</dbReference>
<dbReference type="GO" id="GO:0009313">
    <property type="term" value="P:oligosaccharide catabolic process"/>
    <property type="evidence" value="ECO:0007669"/>
    <property type="project" value="TreeGrafter"/>
</dbReference>
<dbReference type="PANTHER" id="PTHR46017">
    <property type="entry name" value="ALPHA-MANNOSIDASE 2C1"/>
    <property type="match status" value="1"/>
</dbReference>
<dbReference type="OrthoDB" id="10261055at2759"/>
<dbReference type="Pfam" id="PF17677">
    <property type="entry name" value="Glyco_hydro38C2"/>
    <property type="match status" value="1"/>
</dbReference>
<dbReference type="Pfam" id="PF22907">
    <property type="entry name" value="Ams1-like_1st"/>
    <property type="match status" value="1"/>
</dbReference>